<keyword evidence="5" id="KW-0560">Oxidoreductase</keyword>
<dbReference type="GO" id="GO:0010181">
    <property type="term" value="F:FMN binding"/>
    <property type="evidence" value="ECO:0007669"/>
    <property type="project" value="InterPro"/>
</dbReference>
<comment type="cofactor">
    <cofactor evidence="1">
        <name>FMN</name>
        <dbReference type="ChEBI" id="CHEBI:58210"/>
    </cofactor>
</comment>
<dbReference type="InterPro" id="IPR044152">
    <property type="entry name" value="YqjM-like"/>
</dbReference>
<dbReference type="SUPFAM" id="SSF51395">
    <property type="entry name" value="FMN-linked oxidoreductases"/>
    <property type="match status" value="1"/>
</dbReference>
<organism evidence="7 8">
    <name type="scientific">Anaerobranca gottschalkii DSM 13577</name>
    <dbReference type="NCBI Taxonomy" id="1120990"/>
    <lineage>
        <taxon>Bacteria</taxon>
        <taxon>Bacillati</taxon>
        <taxon>Bacillota</taxon>
        <taxon>Clostridia</taxon>
        <taxon>Eubacteriales</taxon>
        <taxon>Proteinivoracaceae</taxon>
        <taxon>Anaerobranca</taxon>
    </lineage>
</organism>
<evidence type="ECO:0000256" key="4">
    <source>
        <dbReference type="ARBA" id="ARBA00022857"/>
    </source>
</evidence>
<feature type="domain" description="NADH:flavin oxidoreductase/NADH oxidase N-terminal" evidence="6">
    <location>
        <begin position="7"/>
        <end position="325"/>
    </location>
</feature>
<evidence type="ECO:0000256" key="3">
    <source>
        <dbReference type="ARBA" id="ARBA00022643"/>
    </source>
</evidence>
<dbReference type="Gene3D" id="3.20.20.70">
    <property type="entry name" value="Aldolase class I"/>
    <property type="match status" value="1"/>
</dbReference>
<dbReference type="Proteomes" id="UP000243819">
    <property type="component" value="Unassembled WGS sequence"/>
</dbReference>
<evidence type="ECO:0000259" key="6">
    <source>
        <dbReference type="Pfam" id="PF00724"/>
    </source>
</evidence>
<evidence type="ECO:0000313" key="7">
    <source>
        <dbReference type="EMBL" id="SET10685.1"/>
    </source>
</evidence>
<gene>
    <name evidence="7" type="ORF">SAMN03080614_10497</name>
</gene>
<evidence type="ECO:0000256" key="1">
    <source>
        <dbReference type="ARBA" id="ARBA00001917"/>
    </source>
</evidence>
<dbReference type="GO" id="GO:0050661">
    <property type="term" value="F:NADP binding"/>
    <property type="evidence" value="ECO:0007669"/>
    <property type="project" value="InterPro"/>
</dbReference>
<keyword evidence="3" id="KW-0288">FMN</keyword>
<dbReference type="Pfam" id="PF00724">
    <property type="entry name" value="Oxidored_FMN"/>
    <property type="match status" value="1"/>
</dbReference>
<dbReference type="RefSeq" id="WP_091351270.1">
    <property type="nucleotide sequence ID" value="NZ_FOIF01000049.1"/>
</dbReference>
<proteinExistence type="predicted"/>
<evidence type="ECO:0000313" key="8">
    <source>
        <dbReference type="Proteomes" id="UP000243819"/>
    </source>
</evidence>
<protein>
    <submittedName>
        <fullName evidence="7">2,4-dienoyl-CoA reductase</fullName>
    </submittedName>
</protein>
<reference evidence="8" key="1">
    <citation type="submission" date="2016-10" db="EMBL/GenBank/DDBJ databases">
        <authorList>
            <person name="Varghese N."/>
            <person name="Submissions S."/>
        </authorList>
    </citation>
    <scope>NUCLEOTIDE SEQUENCE [LARGE SCALE GENOMIC DNA]</scope>
    <source>
        <strain evidence="8">DSM 13577</strain>
    </source>
</reference>
<name>A0A1I0BV79_9FIRM</name>
<dbReference type="CDD" id="cd02803">
    <property type="entry name" value="OYE_like_FMN_family"/>
    <property type="match status" value="1"/>
</dbReference>
<dbReference type="PANTHER" id="PTHR43303:SF4">
    <property type="entry name" value="NADPH DEHYDROGENASE C23G7.10C-RELATED"/>
    <property type="match status" value="1"/>
</dbReference>
<dbReference type="OrthoDB" id="9772736at2"/>
<keyword evidence="2" id="KW-0285">Flavoprotein</keyword>
<dbReference type="GO" id="GO:0003959">
    <property type="term" value="F:NADPH dehydrogenase activity"/>
    <property type="evidence" value="ECO:0007669"/>
    <property type="project" value="InterPro"/>
</dbReference>
<dbReference type="AlphaFoldDB" id="A0A1I0BV79"/>
<dbReference type="InterPro" id="IPR013785">
    <property type="entry name" value="Aldolase_TIM"/>
</dbReference>
<keyword evidence="8" id="KW-1185">Reference proteome</keyword>
<dbReference type="STRING" id="1120990.SAMN03080614_10497"/>
<keyword evidence="4" id="KW-0521">NADP</keyword>
<sequence>MATVISKPILINGKEIKNRILMPPLVCFNWADDDGFQTVDRQRHYGLRAEGGTGLIIIEAAAVSKEGRLATSQLGIWKDEHIPQFAKIAQKCHQEGTKVILQIVHAGMKSVGDKVLVPSPIEENNTKDNSTQYIPMTLEDIEKVKEDFINGAIRAKKAGLDGVEIHGAHSYLLNQFTSPLINKRDDLYGGSMENRFRLPLEIVSAIRIACGQDFIIGYRFGVNDPTFVEDKYLAQELEKAGVDILNVSNGIGIKNLDVPKDFPFSFITYMGVEIRKAVNIPVACVFGIRVPKEAEYLLENDLIDMVAVGRALLADPNWTNKAIKGEDVNLCYHCKPRCKYSVDGHTCPWFKTLNF</sequence>
<evidence type="ECO:0000256" key="5">
    <source>
        <dbReference type="ARBA" id="ARBA00023002"/>
    </source>
</evidence>
<dbReference type="EMBL" id="FOIF01000049">
    <property type="protein sequence ID" value="SET10685.1"/>
    <property type="molecule type" value="Genomic_DNA"/>
</dbReference>
<dbReference type="InterPro" id="IPR001155">
    <property type="entry name" value="OxRdtase_FMN_N"/>
</dbReference>
<evidence type="ECO:0000256" key="2">
    <source>
        <dbReference type="ARBA" id="ARBA00022630"/>
    </source>
</evidence>
<accession>A0A1I0BV79</accession>
<dbReference type="PANTHER" id="PTHR43303">
    <property type="entry name" value="NADPH DEHYDROGENASE C23G7.10C-RELATED"/>
    <property type="match status" value="1"/>
</dbReference>